<reference evidence="2" key="1">
    <citation type="submission" date="2021-09" db="EMBL/GenBank/DDBJ databases">
        <authorList>
            <consortium name="AG Swart"/>
            <person name="Singh M."/>
            <person name="Singh A."/>
            <person name="Seah K."/>
            <person name="Emmerich C."/>
        </authorList>
    </citation>
    <scope>NUCLEOTIDE SEQUENCE</scope>
    <source>
        <strain evidence="2">ATCC30299</strain>
    </source>
</reference>
<keyword evidence="3" id="KW-1185">Reference proteome</keyword>
<dbReference type="AlphaFoldDB" id="A0AAU9KCC8"/>
<gene>
    <name evidence="2" type="ORF">BSTOLATCC_MIC65225</name>
</gene>
<comment type="caution">
    <text evidence="2">The sequence shown here is derived from an EMBL/GenBank/DDBJ whole genome shotgun (WGS) entry which is preliminary data.</text>
</comment>
<organism evidence="2 3">
    <name type="scientific">Blepharisma stoltei</name>
    <dbReference type="NCBI Taxonomy" id="1481888"/>
    <lineage>
        <taxon>Eukaryota</taxon>
        <taxon>Sar</taxon>
        <taxon>Alveolata</taxon>
        <taxon>Ciliophora</taxon>
        <taxon>Postciliodesmatophora</taxon>
        <taxon>Heterotrichea</taxon>
        <taxon>Heterotrichida</taxon>
        <taxon>Blepharismidae</taxon>
        <taxon>Blepharisma</taxon>
    </lineage>
</organism>
<evidence type="ECO:0000256" key="1">
    <source>
        <dbReference type="SAM" id="Coils"/>
    </source>
</evidence>
<feature type="coiled-coil region" evidence="1">
    <location>
        <begin position="198"/>
        <end position="302"/>
    </location>
</feature>
<feature type="coiled-coil region" evidence="1">
    <location>
        <begin position="463"/>
        <end position="544"/>
    </location>
</feature>
<name>A0AAU9KCC8_9CILI</name>
<protein>
    <submittedName>
        <fullName evidence="2">Uncharacterized protein</fullName>
    </submittedName>
</protein>
<keyword evidence="1" id="KW-0175">Coiled coil</keyword>
<dbReference type="EMBL" id="CAJZBQ010000063">
    <property type="protein sequence ID" value="CAG9335906.1"/>
    <property type="molecule type" value="Genomic_DNA"/>
</dbReference>
<evidence type="ECO:0000313" key="3">
    <source>
        <dbReference type="Proteomes" id="UP001162131"/>
    </source>
</evidence>
<feature type="coiled-coil region" evidence="1">
    <location>
        <begin position="350"/>
        <end position="434"/>
    </location>
</feature>
<dbReference type="Proteomes" id="UP001162131">
    <property type="component" value="Unassembled WGS sequence"/>
</dbReference>
<proteinExistence type="predicted"/>
<sequence>MDKIREKSPTEIILERKLLTASKESIDEEIPNTKYNFFKEKAKEIIDFHLNEDNGSRKTLNYIETQGLKRSMFKEEEEPPKLSSSSQRHLKNKNIQINELFQNEISGQSDFLKIKDLMTKQNISLENAIESIKKIKKPLTAIRSSNSKDYTNDQASEIEEIALYLSKEIEKTASSFREVLRLIEQLSKISALEKADIKRAMKEDMEAAKNKAKIKYENQLKAIIEHNKELSSNKRRSISEDDHNEKIAQLQSSLKKLTESYNESIENSKRKNIETNKLQNKIISLNEEIEHLHADIENFQAIIKSQQSVDSSQSANLRAEINYMRDMLNKSKKELEISRKTDTGKLAKLEVMKEREIERLKSEAKILENQLQDALNHMRKGDELARAEIQDLHREVRRLEEENKLNSQRYKEDIENLHRELQEKDKQLHFEREKLITEIDIKEELKRIHLELEEKDKQLYLDRERLMEEIDAKEELRHKQKNEWGEICDNLILEIKTLKEQLNGACEDNRKLIEESARDRQNRIQDETKIKSQKEKLRDKLREQDMELRKFWEVVKELQQINTAKGKIDFNDIRSLMNVKGLARQIKRAQKTF</sequence>
<evidence type="ECO:0000313" key="2">
    <source>
        <dbReference type="EMBL" id="CAG9335906.1"/>
    </source>
</evidence>
<accession>A0AAU9KCC8</accession>